<evidence type="ECO:0000313" key="1">
    <source>
        <dbReference type="EMBL" id="KAK8543319.1"/>
    </source>
</evidence>
<evidence type="ECO:0000313" key="2">
    <source>
        <dbReference type="Proteomes" id="UP001472677"/>
    </source>
</evidence>
<dbReference type="Gene3D" id="2.60.120.330">
    <property type="entry name" value="B-lactam Antibiotic, Isopenicillin N Synthase, Chain"/>
    <property type="match status" value="1"/>
</dbReference>
<proteinExistence type="predicted"/>
<comment type="caution">
    <text evidence="1">The sequence shown here is derived from an EMBL/GenBank/DDBJ whole genome shotgun (WGS) entry which is preliminary data.</text>
</comment>
<sequence>MVVVRSQQACMWPMRLCFLESWLYKEEVEELTATLWGHTHHFWQTRPINAMKIIIPFYSSFTTNTLQPMAPTISDQQFTDSSALIDKSKKCSEGFVRNGSQSPSQALHPTFGGEDVISVPIFVNPKPTDIISPLVGVLQRDEKPIYKQVLYSDYVKHFFGKAHDGKTIGFAEIRISLSDDDLC</sequence>
<dbReference type="InterPro" id="IPR027443">
    <property type="entry name" value="IPNS-like_sf"/>
</dbReference>
<reference evidence="1 2" key="1">
    <citation type="journal article" date="2024" name="G3 (Bethesda)">
        <title>Genome assembly of Hibiscus sabdariffa L. provides insights into metabolisms of medicinal natural products.</title>
        <authorList>
            <person name="Kim T."/>
        </authorList>
    </citation>
    <scope>NUCLEOTIDE SEQUENCE [LARGE SCALE GENOMIC DNA]</scope>
    <source>
        <strain evidence="1">TK-2024</strain>
        <tissue evidence="1">Old leaves</tissue>
    </source>
</reference>
<organism evidence="1 2">
    <name type="scientific">Hibiscus sabdariffa</name>
    <name type="common">roselle</name>
    <dbReference type="NCBI Taxonomy" id="183260"/>
    <lineage>
        <taxon>Eukaryota</taxon>
        <taxon>Viridiplantae</taxon>
        <taxon>Streptophyta</taxon>
        <taxon>Embryophyta</taxon>
        <taxon>Tracheophyta</taxon>
        <taxon>Spermatophyta</taxon>
        <taxon>Magnoliopsida</taxon>
        <taxon>eudicotyledons</taxon>
        <taxon>Gunneridae</taxon>
        <taxon>Pentapetalae</taxon>
        <taxon>rosids</taxon>
        <taxon>malvids</taxon>
        <taxon>Malvales</taxon>
        <taxon>Malvaceae</taxon>
        <taxon>Malvoideae</taxon>
        <taxon>Hibiscus</taxon>
    </lineage>
</organism>
<keyword evidence="2" id="KW-1185">Reference proteome</keyword>
<dbReference type="Proteomes" id="UP001472677">
    <property type="component" value="Unassembled WGS sequence"/>
</dbReference>
<protein>
    <submittedName>
        <fullName evidence="1">Uncharacterized protein</fullName>
    </submittedName>
</protein>
<accession>A0ABR2DSG4</accession>
<name>A0ABR2DSG4_9ROSI</name>
<dbReference type="EMBL" id="JBBPBM010000024">
    <property type="protein sequence ID" value="KAK8543319.1"/>
    <property type="molecule type" value="Genomic_DNA"/>
</dbReference>
<gene>
    <name evidence="1" type="ORF">V6N12_015877</name>
</gene>